<sequence length="561" mass="60843">MPAAPDPYWTTWPTALRRSVLRIAERDPAASPRLASATLARWFADRGEPVEALRHATDGQDWDLLIATLASEWPTIVTTGLGVLVRALHALPESKAKANPAVQYARLLVSGVGLTAGTPGHVRGPLPEISVTDTADRDSAELALLTGTLRLCVQRWNGDYDEAVRDRDALVTLANRVGESGGLDQRWLSSVWMHLGLASQLRVGDRRTVEFLTRAVDCGIDDPGNFAARQAAGHLALHYAVRGEPERTAHWLRQEARFGDRAGWIRALVARPAIVARALEQLDRLDVPAAEAAMDELDELDDELDELWAFVVYVRSQLDLIQGRSEVGLDRVDRSRDRLRRRLGPTAAAGPLLTAALMDLQTAAGQAARVLDHARQADGPMHPMMRLAAARAAMCTGDHAAATEFCTPLTGRHVSGTRVRLEALLITATLAHEQGSDDDARIAWKRATATSLHSGLVRPLLTMPPAIREALTAGGDAIPFADKLAAWGDGPYPRPAPPVTLTEREAVVLDCLARGGSVAQIAESLFVSQNIVRSQRQSLYRKLGVHSRRGAVLEAARRGLL</sequence>
<evidence type="ECO:0000256" key="1">
    <source>
        <dbReference type="ARBA" id="ARBA00023015"/>
    </source>
</evidence>
<evidence type="ECO:0000313" key="6">
    <source>
        <dbReference type="Proteomes" id="UP001160334"/>
    </source>
</evidence>
<gene>
    <name evidence="5" type="ORF">M2280_006081</name>
</gene>
<dbReference type="PROSITE" id="PS50043">
    <property type="entry name" value="HTH_LUXR_2"/>
    <property type="match status" value="1"/>
</dbReference>
<proteinExistence type="predicted"/>
<dbReference type="CDD" id="cd06170">
    <property type="entry name" value="LuxR_C_like"/>
    <property type="match status" value="1"/>
</dbReference>
<evidence type="ECO:0000256" key="2">
    <source>
        <dbReference type="ARBA" id="ARBA00023125"/>
    </source>
</evidence>
<protein>
    <submittedName>
        <fullName evidence="5">ATP/maltotriose-dependent transcriptional regulator MalT</fullName>
    </submittedName>
</protein>
<feature type="domain" description="HTH luxR-type" evidence="4">
    <location>
        <begin position="494"/>
        <end position="559"/>
    </location>
</feature>
<keyword evidence="3" id="KW-0804">Transcription</keyword>
<dbReference type="InterPro" id="IPR016032">
    <property type="entry name" value="Sig_transdc_resp-reg_C-effctor"/>
</dbReference>
<dbReference type="Gene3D" id="1.10.10.10">
    <property type="entry name" value="Winged helix-like DNA-binding domain superfamily/Winged helix DNA-binding domain"/>
    <property type="match status" value="1"/>
</dbReference>
<keyword evidence="6" id="KW-1185">Reference proteome</keyword>
<dbReference type="SUPFAM" id="SSF46894">
    <property type="entry name" value="C-terminal effector domain of the bipartite response regulators"/>
    <property type="match status" value="1"/>
</dbReference>
<dbReference type="InterPro" id="IPR036388">
    <property type="entry name" value="WH-like_DNA-bd_sf"/>
</dbReference>
<evidence type="ECO:0000256" key="3">
    <source>
        <dbReference type="ARBA" id="ARBA00023163"/>
    </source>
</evidence>
<evidence type="ECO:0000313" key="5">
    <source>
        <dbReference type="EMBL" id="MDH6284818.1"/>
    </source>
</evidence>
<dbReference type="SMART" id="SM00421">
    <property type="entry name" value="HTH_LUXR"/>
    <property type="match status" value="1"/>
</dbReference>
<reference evidence="5 6" key="1">
    <citation type="submission" date="2023-04" db="EMBL/GenBank/DDBJ databases">
        <title>Forest soil microbial communities from Buena Vista Peninsula, Colon Province, Panama.</title>
        <authorList>
            <person name="Bouskill N."/>
        </authorList>
    </citation>
    <scope>NUCLEOTIDE SEQUENCE [LARGE SCALE GENOMIC DNA]</scope>
    <source>
        <strain evidence="5 6">CFH S0262</strain>
    </source>
</reference>
<keyword evidence="2" id="KW-0238">DNA-binding</keyword>
<accession>A0ABT6MKH1</accession>
<comment type="caution">
    <text evidence="5">The sequence shown here is derived from an EMBL/GenBank/DDBJ whole genome shotgun (WGS) entry which is preliminary data.</text>
</comment>
<evidence type="ECO:0000259" key="4">
    <source>
        <dbReference type="PROSITE" id="PS50043"/>
    </source>
</evidence>
<organism evidence="5 6">
    <name type="scientific">Prescottella agglutinans</name>
    <dbReference type="NCBI Taxonomy" id="1644129"/>
    <lineage>
        <taxon>Bacteria</taxon>
        <taxon>Bacillati</taxon>
        <taxon>Actinomycetota</taxon>
        <taxon>Actinomycetes</taxon>
        <taxon>Mycobacteriales</taxon>
        <taxon>Nocardiaceae</taxon>
        <taxon>Prescottella</taxon>
    </lineage>
</organism>
<dbReference type="EMBL" id="JARXVC010000028">
    <property type="protein sequence ID" value="MDH6284818.1"/>
    <property type="molecule type" value="Genomic_DNA"/>
</dbReference>
<name>A0ABT6MKH1_9NOCA</name>
<dbReference type="InterPro" id="IPR000792">
    <property type="entry name" value="Tscrpt_reg_LuxR_C"/>
</dbReference>
<dbReference type="PANTHER" id="PTHR44688:SF16">
    <property type="entry name" value="DNA-BINDING TRANSCRIPTIONAL ACTIVATOR DEVR_DOSR"/>
    <property type="match status" value="1"/>
</dbReference>
<dbReference type="Proteomes" id="UP001160334">
    <property type="component" value="Unassembled WGS sequence"/>
</dbReference>
<dbReference type="PANTHER" id="PTHR44688">
    <property type="entry name" value="DNA-BINDING TRANSCRIPTIONAL ACTIVATOR DEVR_DOSR"/>
    <property type="match status" value="1"/>
</dbReference>
<dbReference type="Pfam" id="PF00196">
    <property type="entry name" value="GerE"/>
    <property type="match status" value="1"/>
</dbReference>
<keyword evidence="1" id="KW-0805">Transcription regulation</keyword>